<dbReference type="PANTHER" id="PTHR43509:SF1">
    <property type="entry name" value="SULFATE ADENYLYLTRANSFERASE"/>
    <property type="match status" value="1"/>
</dbReference>
<evidence type="ECO:0000256" key="5">
    <source>
        <dbReference type="ARBA" id="ARBA00022741"/>
    </source>
</evidence>
<evidence type="ECO:0000256" key="10">
    <source>
        <dbReference type="ARBA" id="ARBA00049370"/>
    </source>
</evidence>
<dbReference type="Pfam" id="PF14306">
    <property type="entry name" value="PUA_2"/>
    <property type="match status" value="1"/>
</dbReference>
<dbReference type="GO" id="GO:0005524">
    <property type="term" value="F:ATP binding"/>
    <property type="evidence" value="ECO:0007669"/>
    <property type="project" value="UniProtKB-KW"/>
</dbReference>
<evidence type="ECO:0000256" key="9">
    <source>
        <dbReference type="ARBA" id="ARBA00041598"/>
    </source>
</evidence>
<evidence type="ECO:0000256" key="1">
    <source>
        <dbReference type="ARBA" id="ARBA00005048"/>
    </source>
</evidence>
<dbReference type="InterPro" id="IPR025980">
    <property type="entry name" value="ATP-Sase_PUA-like_dom"/>
</dbReference>
<dbReference type="Pfam" id="PF01747">
    <property type="entry name" value="ATP-sulfurylase"/>
    <property type="match status" value="1"/>
</dbReference>
<keyword evidence="4 13" id="KW-0548">Nucleotidyltransferase</keyword>
<comment type="pathway">
    <text evidence="1">Sulfur metabolism; hydrogen sulfide biosynthesis; sulfite from sulfate: step 1/3.</text>
</comment>
<dbReference type="SUPFAM" id="SSF52374">
    <property type="entry name" value="Nucleotidylyl transferase"/>
    <property type="match status" value="1"/>
</dbReference>
<proteinExistence type="inferred from homology"/>
<dbReference type="RefSeq" id="WP_089274162.1">
    <property type="nucleotide sequence ID" value="NZ_FZOC01000003.1"/>
</dbReference>
<dbReference type="GO" id="GO:0000103">
    <property type="term" value="P:sulfate assimilation"/>
    <property type="evidence" value="ECO:0007669"/>
    <property type="project" value="InterPro"/>
</dbReference>
<dbReference type="InterPro" id="IPR015947">
    <property type="entry name" value="PUA-like_sf"/>
</dbReference>
<dbReference type="NCBIfam" id="TIGR00339">
    <property type="entry name" value="sopT"/>
    <property type="match status" value="1"/>
</dbReference>
<organism evidence="13 14">
    <name type="scientific">Humidesulfovibrio mexicanus</name>
    <dbReference type="NCBI Taxonomy" id="147047"/>
    <lineage>
        <taxon>Bacteria</taxon>
        <taxon>Pseudomonadati</taxon>
        <taxon>Thermodesulfobacteriota</taxon>
        <taxon>Desulfovibrionia</taxon>
        <taxon>Desulfovibrionales</taxon>
        <taxon>Desulfovibrionaceae</taxon>
        <taxon>Humidesulfovibrio</taxon>
    </lineage>
</organism>
<feature type="domain" description="Sulphate adenylyltransferase catalytic" evidence="11">
    <location>
        <begin position="186"/>
        <end position="407"/>
    </location>
</feature>
<evidence type="ECO:0000259" key="12">
    <source>
        <dbReference type="Pfam" id="PF14306"/>
    </source>
</evidence>
<evidence type="ECO:0000256" key="6">
    <source>
        <dbReference type="ARBA" id="ARBA00022840"/>
    </source>
</evidence>
<evidence type="ECO:0000313" key="14">
    <source>
        <dbReference type="Proteomes" id="UP000198324"/>
    </source>
</evidence>
<evidence type="ECO:0000256" key="3">
    <source>
        <dbReference type="ARBA" id="ARBA00022679"/>
    </source>
</evidence>
<evidence type="ECO:0000256" key="2">
    <source>
        <dbReference type="ARBA" id="ARBA00012391"/>
    </source>
</evidence>
<dbReference type="OrthoDB" id="9804504at2"/>
<name>A0A239AAJ6_9BACT</name>
<dbReference type="EC" id="2.7.7.4" evidence="2"/>
<protein>
    <recommendedName>
        <fullName evidence="2">sulfate adenylyltransferase</fullName>
        <ecNumber evidence="2">2.7.7.4</ecNumber>
    </recommendedName>
    <alternativeName>
        <fullName evidence="9">ATP-sulfurylase</fullName>
    </alternativeName>
    <alternativeName>
        <fullName evidence="7">Sulfate adenylate transferase</fullName>
    </alternativeName>
</protein>
<dbReference type="InterPro" id="IPR002650">
    <property type="entry name" value="Sulphate_adenylyltransferase"/>
</dbReference>
<sequence>MASKLVPPHGGKGLVCCLLEGAALAAEQKKAEGLKKIEISSQEKGDLIMMGIGGFSPLTGFMGKADWKSVCDKMTLTDGTFWPIPIMLATDDASVNAGDEVALVRNGVTMATIKVSEKFELSEDEKKWECETVYKGEGADSQTDFMGTAIKDHPGVQMVLARKKFCLAGPVKVLSEGDFPQKFPGVYKSPAQLRAEMDERGWKNVAALQLRNPMHRSHEYLCKIGVEVCDGVVIHSLVGALKPGDIPAEVRVDAINTLVEHYFVKKNVIQAGYPLDMRYAGPREALLHALFRQNYGMNKLIVGRDHAGVGDFYGMFEAQEIFDRIPYATPEAKCAVDPGKVLLTEPLKIDWTFYCTKCDGMASMRTCPHTKEDRVILSGTKLRKILSEGGAVPDHFGREECLVILKKYYAGLTEKVEVKMQKAASGAGM</sequence>
<dbReference type="CDD" id="cd00517">
    <property type="entry name" value="ATPS"/>
    <property type="match status" value="1"/>
</dbReference>
<evidence type="ECO:0000256" key="7">
    <source>
        <dbReference type="ARBA" id="ARBA00031812"/>
    </source>
</evidence>
<evidence type="ECO:0000256" key="8">
    <source>
        <dbReference type="ARBA" id="ARBA00037980"/>
    </source>
</evidence>
<comment type="catalytic activity">
    <reaction evidence="10">
        <text>sulfate + ATP + H(+) = adenosine 5'-phosphosulfate + diphosphate</text>
        <dbReference type="Rhea" id="RHEA:18133"/>
        <dbReference type="ChEBI" id="CHEBI:15378"/>
        <dbReference type="ChEBI" id="CHEBI:16189"/>
        <dbReference type="ChEBI" id="CHEBI:30616"/>
        <dbReference type="ChEBI" id="CHEBI:33019"/>
        <dbReference type="ChEBI" id="CHEBI:58243"/>
        <dbReference type="EC" id="2.7.7.4"/>
    </reaction>
</comment>
<dbReference type="AlphaFoldDB" id="A0A239AAJ6"/>
<dbReference type="Proteomes" id="UP000198324">
    <property type="component" value="Unassembled WGS sequence"/>
</dbReference>
<dbReference type="NCBIfam" id="NF003166">
    <property type="entry name" value="PRK04149.1"/>
    <property type="match status" value="1"/>
</dbReference>
<gene>
    <name evidence="13" type="ORF">SAMN04488503_1963</name>
</gene>
<dbReference type="EMBL" id="FZOC01000003">
    <property type="protein sequence ID" value="SNR92645.1"/>
    <property type="molecule type" value="Genomic_DNA"/>
</dbReference>
<accession>A0A239AAJ6</accession>
<dbReference type="GO" id="GO:0004781">
    <property type="term" value="F:sulfate adenylyltransferase (ATP) activity"/>
    <property type="evidence" value="ECO:0007669"/>
    <property type="project" value="UniProtKB-EC"/>
</dbReference>
<reference evidence="13 14" key="1">
    <citation type="submission" date="2017-06" db="EMBL/GenBank/DDBJ databases">
        <authorList>
            <person name="Kim H.J."/>
            <person name="Triplett B.A."/>
        </authorList>
    </citation>
    <scope>NUCLEOTIDE SEQUENCE [LARGE SCALE GENOMIC DNA]</scope>
    <source>
        <strain evidence="13 14">DSM 13116</strain>
    </source>
</reference>
<keyword evidence="14" id="KW-1185">Reference proteome</keyword>
<keyword evidence="6" id="KW-0067">ATP-binding</keyword>
<evidence type="ECO:0000259" key="11">
    <source>
        <dbReference type="Pfam" id="PF01747"/>
    </source>
</evidence>
<dbReference type="PANTHER" id="PTHR43509">
    <property type="match status" value="1"/>
</dbReference>
<dbReference type="InterPro" id="IPR024951">
    <property type="entry name" value="Sulfurylase_cat_dom"/>
</dbReference>
<keyword evidence="3 13" id="KW-0808">Transferase</keyword>
<feature type="domain" description="ATP-sulfurylase PUA-like" evidence="12">
    <location>
        <begin position="7"/>
        <end position="175"/>
    </location>
</feature>
<evidence type="ECO:0000313" key="13">
    <source>
        <dbReference type="EMBL" id="SNR92645.1"/>
    </source>
</evidence>
<evidence type="ECO:0000256" key="4">
    <source>
        <dbReference type="ARBA" id="ARBA00022695"/>
    </source>
</evidence>
<keyword evidence="5" id="KW-0547">Nucleotide-binding</keyword>
<dbReference type="InterPro" id="IPR014729">
    <property type="entry name" value="Rossmann-like_a/b/a_fold"/>
</dbReference>
<dbReference type="SUPFAM" id="SSF88697">
    <property type="entry name" value="PUA domain-like"/>
    <property type="match status" value="1"/>
</dbReference>
<comment type="similarity">
    <text evidence="8">Belongs to the sulfate adenylyltransferase family.</text>
</comment>
<dbReference type="Gene3D" id="3.10.400.10">
    <property type="entry name" value="Sulfate adenylyltransferase"/>
    <property type="match status" value="1"/>
</dbReference>
<dbReference type="Gene3D" id="3.40.50.620">
    <property type="entry name" value="HUPs"/>
    <property type="match status" value="1"/>
</dbReference>